<gene>
    <name evidence="2" type="ORF">SAMN05660299_01211</name>
</gene>
<keyword evidence="3" id="KW-1185">Reference proteome</keyword>
<sequence length="79" mass="8933">MSKKIKELTDIIYDKFHTEAACAEMLGWSRQRLNKITNGKKIPDVSELNSLSNVLDTSVGSLAIIFLQKKSPNEQRKIV</sequence>
<evidence type="ECO:0000259" key="1">
    <source>
        <dbReference type="PROSITE" id="PS50943"/>
    </source>
</evidence>
<evidence type="ECO:0000313" key="3">
    <source>
        <dbReference type="Proteomes" id="UP000199309"/>
    </source>
</evidence>
<accession>A0A1G9UPK7</accession>
<dbReference type="AlphaFoldDB" id="A0A1G9UPK7"/>
<reference evidence="2 3" key="1">
    <citation type="submission" date="2016-10" db="EMBL/GenBank/DDBJ databases">
        <authorList>
            <person name="de Groot N.N."/>
        </authorList>
    </citation>
    <scope>NUCLEOTIDE SEQUENCE [LARGE SCALE GENOMIC DNA]</scope>
    <source>
        <strain evidence="2 3">DSM 16981</strain>
    </source>
</reference>
<evidence type="ECO:0000313" key="2">
    <source>
        <dbReference type="EMBL" id="SDM61803.1"/>
    </source>
</evidence>
<dbReference type="SUPFAM" id="SSF47413">
    <property type="entry name" value="lambda repressor-like DNA-binding domains"/>
    <property type="match status" value="1"/>
</dbReference>
<dbReference type="Proteomes" id="UP000199309">
    <property type="component" value="Unassembled WGS sequence"/>
</dbReference>
<dbReference type="GO" id="GO:0003677">
    <property type="term" value="F:DNA binding"/>
    <property type="evidence" value="ECO:0007669"/>
    <property type="project" value="InterPro"/>
</dbReference>
<feature type="domain" description="HTH cro/C1-type" evidence="1">
    <location>
        <begin position="23"/>
        <end position="62"/>
    </location>
</feature>
<protein>
    <submittedName>
        <fullName evidence="2">Helix-turn-helix</fullName>
    </submittedName>
</protein>
<dbReference type="CDD" id="cd00093">
    <property type="entry name" value="HTH_XRE"/>
    <property type="match status" value="1"/>
</dbReference>
<proteinExistence type="predicted"/>
<name>A0A1G9UPK7_9FIRM</name>
<dbReference type="InterPro" id="IPR010982">
    <property type="entry name" value="Lambda_DNA-bd_dom_sf"/>
</dbReference>
<dbReference type="Gene3D" id="1.10.260.40">
    <property type="entry name" value="lambda repressor-like DNA-binding domains"/>
    <property type="match status" value="1"/>
</dbReference>
<dbReference type="EMBL" id="FNHQ01000010">
    <property type="protein sequence ID" value="SDM61803.1"/>
    <property type="molecule type" value="Genomic_DNA"/>
</dbReference>
<dbReference type="InterPro" id="IPR001387">
    <property type="entry name" value="Cro/C1-type_HTH"/>
</dbReference>
<dbReference type="RefSeq" id="WP_091649344.1">
    <property type="nucleotide sequence ID" value="NZ_FNHQ01000010.1"/>
</dbReference>
<dbReference type="OrthoDB" id="2365258at2"/>
<dbReference type="Pfam" id="PF01381">
    <property type="entry name" value="HTH_3"/>
    <property type="match status" value="1"/>
</dbReference>
<dbReference type="STRING" id="349095.SAMN05660299_01211"/>
<dbReference type="PROSITE" id="PS50943">
    <property type="entry name" value="HTH_CROC1"/>
    <property type="match status" value="1"/>
</dbReference>
<organism evidence="2 3">
    <name type="scientific">Megasphaera paucivorans</name>
    <dbReference type="NCBI Taxonomy" id="349095"/>
    <lineage>
        <taxon>Bacteria</taxon>
        <taxon>Bacillati</taxon>
        <taxon>Bacillota</taxon>
        <taxon>Negativicutes</taxon>
        <taxon>Veillonellales</taxon>
        <taxon>Veillonellaceae</taxon>
        <taxon>Megasphaera</taxon>
    </lineage>
</organism>